<dbReference type="EMBL" id="MPUK01000003">
    <property type="protein sequence ID" value="ONH68138.1"/>
    <property type="molecule type" value="Genomic_DNA"/>
</dbReference>
<dbReference type="Proteomes" id="UP000189513">
    <property type="component" value="Unassembled WGS sequence"/>
</dbReference>
<proteinExistence type="predicted"/>
<protein>
    <submittedName>
        <fullName evidence="1">CYFA0S13e02674g1_1</fullName>
    </submittedName>
</protein>
<evidence type="ECO:0000313" key="1">
    <source>
        <dbReference type="EMBL" id="CDR44065.1"/>
    </source>
</evidence>
<dbReference type="OMA" id="GHAFEES"/>
<gene>
    <name evidence="2" type="ORF">BON22_1864</name>
    <name evidence="1" type="ORF">CYFA0S_13e02674g</name>
</gene>
<evidence type="ECO:0000313" key="3">
    <source>
        <dbReference type="Proteomes" id="UP000189513"/>
    </source>
</evidence>
<dbReference type="Gene3D" id="2.40.160.20">
    <property type="match status" value="1"/>
</dbReference>
<dbReference type="EMBL" id="LK052898">
    <property type="protein sequence ID" value="CDR44065.1"/>
    <property type="molecule type" value="Genomic_DNA"/>
</dbReference>
<dbReference type="VEuPathDB" id="FungiDB:BON22_1864"/>
<keyword evidence="3" id="KW-1185">Reference proteome</keyword>
<evidence type="ECO:0000313" key="2">
    <source>
        <dbReference type="EMBL" id="ONH68138.1"/>
    </source>
</evidence>
<dbReference type="OrthoDB" id="2544694at2759"/>
<dbReference type="AlphaFoldDB" id="A0A061BAW2"/>
<accession>A0A061BAW2</accession>
<dbReference type="STRING" id="36022.A0A061BAW2"/>
<reference evidence="1" key="1">
    <citation type="journal article" date="2014" name="Genome Announc.">
        <title>Genome sequence of the yeast Cyberlindnera fabianii (Hansenula fabianii).</title>
        <authorList>
            <person name="Freel K.C."/>
            <person name="Sarilar V."/>
            <person name="Neuveglise C."/>
            <person name="Devillers H."/>
            <person name="Friedrich A."/>
            <person name="Schacherer J."/>
        </authorList>
    </citation>
    <scope>NUCLEOTIDE SEQUENCE</scope>
    <source>
        <strain evidence="1">YJS4271</strain>
    </source>
</reference>
<organism evidence="1">
    <name type="scientific">Cyberlindnera fabianii</name>
    <name type="common">Yeast</name>
    <name type="synonym">Hansenula fabianii</name>
    <dbReference type="NCBI Taxonomy" id="36022"/>
    <lineage>
        <taxon>Eukaryota</taxon>
        <taxon>Fungi</taxon>
        <taxon>Dikarya</taxon>
        <taxon>Ascomycota</taxon>
        <taxon>Saccharomycotina</taxon>
        <taxon>Saccharomycetes</taxon>
        <taxon>Phaffomycetales</taxon>
        <taxon>Phaffomycetaceae</taxon>
        <taxon>Cyberlindnera</taxon>
    </lineage>
</organism>
<reference evidence="2" key="3">
    <citation type="submission" date="2017-01" db="EMBL/GenBank/DDBJ databases">
        <authorList>
            <person name="Mah S.A."/>
            <person name="Swanson W.J."/>
            <person name="Moy G.W."/>
            <person name="Vacquier V.D."/>
        </authorList>
    </citation>
    <scope>NUCLEOTIDE SEQUENCE [LARGE SCALE GENOMIC DNA]</scope>
    <source>
        <strain evidence="2">65</strain>
    </source>
</reference>
<sequence>MSTEEALKYANLKPAFFVQLDLADPKPVLSNKSLSEVIVMVEGGYSKTLSPEYPFDLTIDFGWDTLTTQTASPETTALDCHLYAKTKDGKNVHITYTGVVVASEKQVDVITNKSKGHAFEESYVTMHPTVRVDEGVEAESWITKKNLLGRGRFTRNSEGKLGIDYYVYVLE</sequence>
<name>A0A061BAW2_CYBFA</name>
<reference evidence="3" key="2">
    <citation type="journal article" date="2017" name="Genome Announc.">
        <title>Genome sequences of Cyberlindnera fabianii 65, Pichia kudriavzevii 129, and Saccharomyces cerevisiae 131 isolated from fermented masau fruits in Zimbabwe.</title>
        <authorList>
            <person name="van Rijswijck I.M.H."/>
            <person name="Derks M.F.L."/>
            <person name="Abee T."/>
            <person name="de Ridder D."/>
            <person name="Smid E.J."/>
        </authorList>
    </citation>
    <scope>NUCLEOTIDE SEQUENCE [LARGE SCALE GENOMIC DNA]</scope>
    <source>
        <strain evidence="3">65</strain>
    </source>
</reference>
<dbReference type="Pfam" id="PF11578">
    <property type="entry name" value="DUF3237"/>
    <property type="match status" value="1"/>
</dbReference>